<dbReference type="AlphaFoldDB" id="A0A7Y2H2F9"/>
<accession>A0A7Y2H2F9</accession>
<evidence type="ECO:0000313" key="2">
    <source>
        <dbReference type="EMBL" id="NNF07054.1"/>
    </source>
</evidence>
<dbReference type="Proteomes" id="UP000547674">
    <property type="component" value="Unassembled WGS sequence"/>
</dbReference>
<evidence type="ECO:0008006" key="4">
    <source>
        <dbReference type="Google" id="ProtNLM"/>
    </source>
</evidence>
<reference evidence="2 3" key="1">
    <citation type="submission" date="2020-03" db="EMBL/GenBank/DDBJ databases">
        <title>Metabolic flexibility allows generalist bacteria to become dominant in a frequently disturbed ecosystem.</title>
        <authorList>
            <person name="Chen Y.-J."/>
            <person name="Leung P.M."/>
            <person name="Bay S.K."/>
            <person name="Hugenholtz P."/>
            <person name="Kessler A.J."/>
            <person name="Shelley G."/>
            <person name="Waite D.W."/>
            <person name="Cook P.L."/>
            <person name="Greening C."/>
        </authorList>
    </citation>
    <scope>NUCLEOTIDE SEQUENCE [LARGE SCALE GENOMIC DNA]</scope>
    <source>
        <strain evidence="2">SS_bin_28</strain>
    </source>
</reference>
<dbReference type="EMBL" id="JABDJR010000391">
    <property type="protein sequence ID" value="NNF07054.1"/>
    <property type="molecule type" value="Genomic_DNA"/>
</dbReference>
<name>A0A7Y2H2F9_UNCEI</name>
<proteinExistence type="predicted"/>
<organism evidence="2 3">
    <name type="scientific">Eiseniibacteriota bacterium</name>
    <dbReference type="NCBI Taxonomy" id="2212470"/>
    <lineage>
        <taxon>Bacteria</taxon>
        <taxon>Candidatus Eiseniibacteriota</taxon>
    </lineage>
</organism>
<keyword evidence="1" id="KW-0732">Signal</keyword>
<protein>
    <recommendedName>
        <fullName evidence="4">Lipoprotein</fullName>
    </recommendedName>
</protein>
<evidence type="ECO:0000313" key="3">
    <source>
        <dbReference type="Proteomes" id="UP000547674"/>
    </source>
</evidence>
<feature type="signal peptide" evidence="1">
    <location>
        <begin position="1"/>
        <end position="22"/>
    </location>
</feature>
<comment type="caution">
    <text evidence="2">The sequence shown here is derived from an EMBL/GenBank/DDBJ whole genome shotgun (WGS) entry which is preliminary data.</text>
</comment>
<gene>
    <name evidence="2" type="ORF">HKN21_09860</name>
</gene>
<dbReference type="PROSITE" id="PS51257">
    <property type="entry name" value="PROKAR_LIPOPROTEIN"/>
    <property type="match status" value="1"/>
</dbReference>
<feature type="chain" id="PRO_5030519434" description="Lipoprotein" evidence="1">
    <location>
        <begin position="23"/>
        <end position="116"/>
    </location>
</feature>
<evidence type="ECO:0000256" key="1">
    <source>
        <dbReference type="SAM" id="SignalP"/>
    </source>
</evidence>
<sequence>MRKLTFAALVLAVAFASCNKQSETTDNSKPATEMTDQADMDAQVAAYPLKTCVISGDELGGDMGEPFNYMVEGRLVRLCCKMCVKEVDADPAAALAKLDEALEGHGSDHDHSTHDH</sequence>